<accession>A0A5J5G420</accession>
<keyword evidence="2" id="KW-0812">Transmembrane</keyword>
<organism evidence="3 4">
    <name type="scientific">Affinibrenneria salicis</name>
    <dbReference type="NCBI Taxonomy" id="2590031"/>
    <lineage>
        <taxon>Bacteria</taxon>
        <taxon>Pseudomonadati</taxon>
        <taxon>Pseudomonadota</taxon>
        <taxon>Gammaproteobacteria</taxon>
        <taxon>Enterobacterales</taxon>
        <taxon>Pectobacteriaceae</taxon>
        <taxon>Affinibrenneria</taxon>
    </lineage>
</organism>
<evidence type="ECO:0000313" key="4">
    <source>
        <dbReference type="Proteomes" id="UP000335415"/>
    </source>
</evidence>
<keyword evidence="2" id="KW-0472">Membrane</keyword>
<feature type="region of interest" description="Disordered" evidence="1">
    <location>
        <begin position="104"/>
        <end position="133"/>
    </location>
</feature>
<protein>
    <submittedName>
        <fullName evidence="3">Uncharacterized protein</fullName>
    </submittedName>
</protein>
<sequence length="398" mass="44248">MRNKKGCSILEMVLTLAIVSGVAYAVLSYYRSEKKDRAIRENAQQIETIFKASDSYLISLRSDGSNQDRNKISMQILKNMNALPINLGSFTKQEIPVDTLPAAQAPAPETNEGSNQPEAPEIVPETPSTPETPIVDNVSFPDEWLKSDPVVVVNNPVPVEPTPETPVETTPEPSIPVEPVEDDTTTGAVEKEIDEALSKDSYFLWSDGGLDGYQISIVMKLADGDLTVLPGNNYVNLTPFLDSGTPYLHYHEKISNMVAQTAKNTSIYSYEIECSKVSNSYYDKCAYTSDYSYLNFTIYNAFNVPVGLTIEKASSTLISYWMNNKLSSLKSEVNNNAYACIIPNVKTRTLLIGYLNDRTYRRYELATDGVLYSVSFSASYLSCNTNSNRTITKMGDYW</sequence>
<gene>
    <name evidence="3" type="ORF">FJU30_05005</name>
</gene>
<dbReference type="RefSeq" id="WP_150433895.1">
    <property type="nucleotide sequence ID" value="NZ_VYKJ01000002.1"/>
</dbReference>
<proteinExistence type="predicted"/>
<keyword evidence="4" id="KW-1185">Reference proteome</keyword>
<reference evidence="3 4" key="1">
    <citation type="submission" date="2019-09" db="EMBL/GenBank/DDBJ databases">
        <authorList>
            <person name="Li Y."/>
        </authorList>
    </citation>
    <scope>NUCLEOTIDE SEQUENCE [LARGE SCALE GENOMIC DNA]</scope>
    <source>
        <strain evidence="3 4">L3-3HA</strain>
    </source>
</reference>
<feature type="transmembrane region" description="Helical" evidence="2">
    <location>
        <begin position="12"/>
        <end position="30"/>
    </location>
</feature>
<evidence type="ECO:0000313" key="3">
    <source>
        <dbReference type="EMBL" id="KAA9001654.1"/>
    </source>
</evidence>
<feature type="region of interest" description="Disordered" evidence="1">
    <location>
        <begin position="156"/>
        <end position="183"/>
    </location>
</feature>
<feature type="compositionally biased region" description="Low complexity" evidence="1">
    <location>
        <begin position="165"/>
        <end position="178"/>
    </location>
</feature>
<dbReference type="Proteomes" id="UP000335415">
    <property type="component" value="Unassembled WGS sequence"/>
</dbReference>
<dbReference type="AlphaFoldDB" id="A0A5J5G420"/>
<evidence type="ECO:0000256" key="2">
    <source>
        <dbReference type="SAM" id="Phobius"/>
    </source>
</evidence>
<keyword evidence="2" id="KW-1133">Transmembrane helix</keyword>
<comment type="caution">
    <text evidence="3">The sequence shown here is derived from an EMBL/GenBank/DDBJ whole genome shotgun (WGS) entry which is preliminary data.</text>
</comment>
<evidence type="ECO:0000256" key="1">
    <source>
        <dbReference type="SAM" id="MobiDB-lite"/>
    </source>
</evidence>
<dbReference type="EMBL" id="VYKJ01000002">
    <property type="protein sequence ID" value="KAA9001654.1"/>
    <property type="molecule type" value="Genomic_DNA"/>
</dbReference>
<name>A0A5J5G420_9GAMM</name>